<comment type="caution">
    <text evidence="2">The sequence shown here is derived from an EMBL/GenBank/DDBJ whole genome shotgun (WGS) entry which is preliminary data.</text>
</comment>
<accession>A0ABP7AKU7</accession>
<evidence type="ECO:0000313" key="2">
    <source>
        <dbReference type="EMBL" id="GAA3634352.1"/>
    </source>
</evidence>
<gene>
    <name evidence="2" type="ORF">GCM10022200_16950</name>
</gene>
<keyword evidence="1" id="KW-0732">Signal</keyword>
<dbReference type="PANTHER" id="PTHR43649">
    <property type="entry name" value="ARABINOSE-BINDING PROTEIN-RELATED"/>
    <property type="match status" value="1"/>
</dbReference>
<dbReference type="Gene3D" id="3.40.190.10">
    <property type="entry name" value="Periplasmic binding protein-like II"/>
    <property type="match status" value="1"/>
</dbReference>
<reference evidence="3" key="1">
    <citation type="journal article" date="2019" name="Int. J. Syst. Evol. Microbiol.">
        <title>The Global Catalogue of Microorganisms (GCM) 10K type strain sequencing project: providing services to taxonomists for standard genome sequencing and annotation.</title>
        <authorList>
            <consortium name="The Broad Institute Genomics Platform"/>
            <consortium name="The Broad Institute Genome Sequencing Center for Infectious Disease"/>
            <person name="Wu L."/>
            <person name="Ma J."/>
        </authorList>
    </citation>
    <scope>NUCLEOTIDE SEQUENCE [LARGE SCALE GENOMIC DNA]</scope>
    <source>
        <strain evidence="3">JCM 16544</strain>
    </source>
</reference>
<dbReference type="Pfam" id="PF01547">
    <property type="entry name" value="SBP_bac_1"/>
    <property type="match status" value="1"/>
</dbReference>
<protein>
    <submittedName>
        <fullName evidence="2">Extracellular solute-binding protein</fullName>
    </submittedName>
</protein>
<name>A0ABP7AKU7_9MICO</name>
<evidence type="ECO:0000313" key="3">
    <source>
        <dbReference type="Proteomes" id="UP001501697"/>
    </source>
</evidence>
<feature type="chain" id="PRO_5046256660" evidence="1">
    <location>
        <begin position="31"/>
        <end position="444"/>
    </location>
</feature>
<dbReference type="PROSITE" id="PS51257">
    <property type="entry name" value="PROKAR_LIPOPROTEIN"/>
    <property type="match status" value="1"/>
</dbReference>
<evidence type="ECO:0000256" key="1">
    <source>
        <dbReference type="SAM" id="SignalP"/>
    </source>
</evidence>
<dbReference type="InterPro" id="IPR050490">
    <property type="entry name" value="Bact_solute-bd_prot1"/>
</dbReference>
<feature type="signal peptide" evidence="1">
    <location>
        <begin position="1"/>
        <end position="30"/>
    </location>
</feature>
<dbReference type="EMBL" id="BAAAYU010000005">
    <property type="protein sequence ID" value="GAA3634352.1"/>
    <property type="molecule type" value="Genomic_DNA"/>
</dbReference>
<dbReference type="RefSeq" id="WP_344737563.1">
    <property type="nucleotide sequence ID" value="NZ_BAAAYU010000005.1"/>
</dbReference>
<dbReference type="Proteomes" id="UP001501697">
    <property type="component" value="Unassembled WGS sequence"/>
</dbReference>
<keyword evidence="3" id="KW-1185">Reference proteome</keyword>
<sequence length="444" mass="47688">MTETMKFSKTRAARAAAAAAAVGMLLTGCAVGGASTEEVEQADGDATLVVWTDAVRLPLFEAYQEAHPDVTLEIETLDSSPEELASKILLANTSGQGWPDVLATAASAASSLASDPYDFTLDLNGLVDDEIVADFSQGTLDPCTVGDELICLRGDFAPGVLWYNPNLMEEFGYSLPTTWEEFQEIGLQLAEEHPGYIVGSASNPWDDLTYYAAAECPGPEFTGVNEVKVDLEDPNCTRVTEMIDTLLDAGAFARTAVVDPQFAQDYGTPEKVLMMMGPIWYGQNVYANMYESAPGSLSFAAPPKWEADAEAHTGDIGGRAYVVSRHSEYQQAAADLVTWVTTGPFLATEASTTLPSYEPMQGAWLDRNISDGTFAVVDTPLDEVLAAAVDGIWTGLTYKQANSETYRSVVPAALGTGKSMTETVPEWETRLVQNLEAGGWDVED</sequence>
<proteinExistence type="predicted"/>
<dbReference type="SUPFAM" id="SSF53850">
    <property type="entry name" value="Periplasmic binding protein-like II"/>
    <property type="match status" value="1"/>
</dbReference>
<organism evidence="2 3">
    <name type="scientific">Microbacterium awajiense</name>
    <dbReference type="NCBI Taxonomy" id="415214"/>
    <lineage>
        <taxon>Bacteria</taxon>
        <taxon>Bacillati</taxon>
        <taxon>Actinomycetota</taxon>
        <taxon>Actinomycetes</taxon>
        <taxon>Micrococcales</taxon>
        <taxon>Microbacteriaceae</taxon>
        <taxon>Microbacterium</taxon>
    </lineage>
</organism>
<dbReference type="PANTHER" id="PTHR43649:SF12">
    <property type="entry name" value="DIACETYLCHITOBIOSE BINDING PROTEIN DASA"/>
    <property type="match status" value="1"/>
</dbReference>
<dbReference type="InterPro" id="IPR006059">
    <property type="entry name" value="SBP"/>
</dbReference>